<feature type="compositionally biased region" description="Polar residues" evidence="1">
    <location>
        <begin position="42"/>
        <end position="65"/>
    </location>
</feature>
<reference evidence="2 3" key="1">
    <citation type="submission" date="2016-04" db="EMBL/GenBank/DDBJ databases">
        <title>Genome analyses suggest a sexual origin of heterokaryosis in a supposedly ancient asexual fungus.</title>
        <authorList>
            <person name="Ropars J."/>
            <person name="Sedzielewska K."/>
            <person name="Noel J."/>
            <person name="Charron P."/>
            <person name="Farinelli L."/>
            <person name="Marton T."/>
            <person name="Kruger M."/>
            <person name="Pelin A."/>
            <person name="Brachmann A."/>
            <person name="Corradi N."/>
        </authorList>
    </citation>
    <scope>NUCLEOTIDE SEQUENCE [LARGE SCALE GENOMIC DNA]</scope>
    <source>
        <strain evidence="2 3">A5</strain>
    </source>
</reference>
<gene>
    <name evidence="2" type="ORF">RhiirA5_381315</name>
</gene>
<accession>A0A2N0P563</accession>
<name>A0A2N0P563_9GLOM</name>
<protein>
    <submittedName>
        <fullName evidence="2">Uncharacterized protein</fullName>
    </submittedName>
</protein>
<feature type="region of interest" description="Disordered" evidence="1">
    <location>
        <begin position="22"/>
        <end position="110"/>
    </location>
</feature>
<sequence length="110" mass="12797">MIEKYLLIGGVTRKEENFRKITKIRQEKRERKERQKGRSEDQTQGDNTTTVDTSMEEVANTSSTHDLSHSEIDVTSRDSQEKDVHTQTPITEKLTNMDVDPIESNNYKRL</sequence>
<dbReference type="Proteomes" id="UP000232722">
    <property type="component" value="Unassembled WGS sequence"/>
</dbReference>
<dbReference type="AlphaFoldDB" id="A0A2N0P563"/>
<reference evidence="2 3" key="2">
    <citation type="submission" date="2017-09" db="EMBL/GenBank/DDBJ databases">
        <title>Extensive intraspecific genome diversity in a model arbuscular mycorrhizal fungus.</title>
        <authorList>
            <person name="Chen E.C."/>
            <person name="Morin E."/>
            <person name="Beaudet D."/>
            <person name="Noel J."/>
            <person name="Ndikumana S."/>
            <person name="Charron P."/>
            <person name="St-Onge C."/>
            <person name="Giorgi J."/>
            <person name="Grigoriev I.V."/>
            <person name="Roux C."/>
            <person name="Martin F.M."/>
            <person name="Corradi N."/>
        </authorList>
    </citation>
    <scope>NUCLEOTIDE SEQUENCE [LARGE SCALE GENOMIC DNA]</scope>
    <source>
        <strain evidence="2 3">A5</strain>
    </source>
</reference>
<feature type="compositionally biased region" description="Basic and acidic residues" evidence="1">
    <location>
        <begin position="22"/>
        <end position="41"/>
    </location>
</feature>
<evidence type="ECO:0000313" key="2">
    <source>
        <dbReference type="EMBL" id="PKC01964.1"/>
    </source>
</evidence>
<feature type="compositionally biased region" description="Basic and acidic residues" evidence="1">
    <location>
        <begin position="66"/>
        <end position="85"/>
    </location>
</feature>
<organism evidence="2 3">
    <name type="scientific">Rhizophagus irregularis</name>
    <dbReference type="NCBI Taxonomy" id="588596"/>
    <lineage>
        <taxon>Eukaryota</taxon>
        <taxon>Fungi</taxon>
        <taxon>Fungi incertae sedis</taxon>
        <taxon>Mucoromycota</taxon>
        <taxon>Glomeromycotina</taxon>
        <taxon>Glomeromycetes</taxon>
        <taxon>Glomerales</taxon>
        <taxon>Glomeraceae</taxon>
        <taxon>Rhizophagus</taxon>
    </lineage>
</organism>
<evidence type="ECO:0000256" key="1">
    <source>
        <dbReference type="SAM" id="MobiDB-lite"/>
    </source>
</evidence>
<dbReference type="EMBL" id="LLXJ01001480">
    <property type="protein sequence ID" value="PKC01964.1"/>
    <property type="molecule type" value="Genomic_DNA"/>
</dbReference>
<evidence type="ECO:0000313" key="3">
    <source>
        <dbReference type="Proteomes" id="UP000232722"/>
    </source>
</evidence>
<proteinExistence type="predicted"/>
<comment type="caution">
    <text evidence="2">The sequence shown here is derived from an EMBL/GenBank/DDBJ whole genome shotgun (WGS) entry which is preliminary data.</text>
</comment>